<feature type="non-terminal residue" evidence="1">
    <location>
        <position position="1"/>
    </location>
</feature>
<comment type="caution">
    <text evidence="1">The sequence shown here is derived from an EMBL/GenBank/DDBJ whole genome shotgun (WGS) entry which is preliminary data.</text>
</comment>
<reference evidence="1 2" key="1">
    <citation type="journal article" date="2018" name="Front. Plant Sci.">
        <title>Red Clover (Trifolium pratense) and Zigzag Clover (T. medium) - A Picture of Genomic Similarities and Differences.</title>
        <authorList>
            <person name="Dluhosova J."/>
            <person name="Istvanek J."/>
            <person name="Nedelnik J."/>
            <person name="Repkova J."/>
        </authorList>
    </citation>
    <scope>NUCLEOTIDE SEQUENCE [LARGE SCALE GENOMIC DNA]</scope>
    <source>
        <strain evidence="2">cv. 10/8</strain>
        <tissue evidence="1">Leaf</tissue>
    </source>
</reference>
<dbReference type="Proteomes" id="UP000265520">
    <property type="component" value="Unassembled WGS sequence"/>
</dbReference>
<dbReference type="AlphaFoldDB" id="A0A392VER7"/>
<dbReference type="EMBL" id="LXQA011152168">
    <property type="protein sequence ID" value="MCI86878.1"/>
    <property type="molecule type" value="Genomic_DNA"/>
</dbReference>
<protein>
    <submittedName>
        <fullName evidence="1">Uncharacterized protein</fullName>
    </submittedName>
</protein>
<sequence length="42" mass="4945">DYNEKKKRWSAQVTELRLRERDLAAARLEIERLTADMAPGKD</sequence>
<evidence type="ECO:0000313" key="2">
    <source>
        <dbReference type="Proteomes" id="UP000265520"/>
    </source>
</evidence>
<accession>A0A392VER7</accession>
<evidence type="ECO:0000313" key="1">
    <source>
        <dbReference type="EMBL" id="MCI86878.1"/>
    </source>
</evidence>
<proteinExistence type="predicted"/>
<organism evidence="1 2">
    <name type="scientific">Trifolium medium</name>
    <dbReference type="NCBI Taxonomy" id="97028"/>
    <lineage>
        <taxon>Eukaryota</taxon>
        <taxon>Viridiplantae</taxon>
        <taxon>Streptophyta</taxon>
        <taxon>Embryophyta</taxon>
        <taxon>Tracheophyta</taxon>
        <taxon>Spermatophyta</taxon>
        <taxon>Magnoliopsida</taxon>
        <taxon>eudicotyledons</taxon>
        <taxon>Gunneridae</taxon>
        <taxon>Pentapetalae</taxon>
        <taxon>rosids</taxon>
        <taxon>fabids</taxon>
        <taxon>Fabales</taxon>
        <taxon>Fabaceae</taxon>
        <taxon>Papilionoideae</taxon>
        <taxon>50 kb inversion clade</taxon>
        <taxon>NPAAA clade</taxon>
        <taxon>Hologalegina</taxon>
        <taxon>IRL clade</taxon>
        <taxon>Trifolieae</taxon>
        <taxon>Trifolium</taxon>
    </lineage>
</organism>
<name>A0A392VER7_9FABA</name>
<keyword evidence="2" id="KW-1185">Reference proteome</keyword>